<name>A0A1G4VIB1_9MYCO</name>
<dbReference type="SUPFAM" id="SSF53448">
    <property type="entry name" value="Nucleotide-diphospho-sugar transferases"/>
    <property type="match status" value="1"/>
</dbReference>
<accession>A0A1G4VIB1</accession>
<evidence type="ECO:0000259" key="2">
    <source>
        <dbReference type="Pfam" id="PF00535"/>
    </source>
</evidence>
<dbReference type="Gene3D" id="3.90.550.10">
    <property type="entry name" value="Spore Coat Polysaccharide Biosynthesis Protein SpsA, Chain A"/>
    <property type="match status" value="1"/>
</dbReference>
<keyword evidence="1" id="KW-0732">Signal</keyword>
<dbReference type="InterPro" id="IPR029044">
    <property type="entry name" value="Nucleotide-diphossugar_trans"/>
</dbReference>
<dbReference type="CDD" id="cd00761">
    <property type="entry name" value="Glyco_tranf_GTA_type"/>
    <property type="match status" value="1"/>
</dbReference>
<dbReference type="AlphaFoldDB" id="A0A1G4VIB1"/>
<evidence type="ECO:0000313" key="4">
    <source>
        <dbReference type="Proteomes" id="UP000199707"/>
    </source>
</evidence>
<feature type="domain" description="Glycosyltransferase 2-like" evidence="2">
    <location>
        <begin position="81"/>
        <end position="214"/>
    </location>
</feature>
<keyword evidence="3" id="KW-0808">Transferase</keyword>
<feature type="chain" id="PRO_5011648651" evidence="1">
    <location>
        <begin position="23"/>
        <end position="392"/>
    </location>
</feature>
<dbReference type="PANTHER" id="PTHR22916">
    <property type="entry name" value="GLYCOSYLTRANSFERASE"/>
    <property type="match status" value="1"/>
</dbReference>
<evidence type="ECO:0000313" key="3">
    <source>
        <dbReference type="EMBL" id="SCX07217.1"/>
    </source>
</evidence>
<dbReference type="InterPro" id="IPR001173">
    <property type="entry name" value="Glyco_trans_2-like"/>
</dbReference>
<proteinExistence type="predicted"/>
<dbReference type="GO" id="GO:0016758">
    <property type="term" value="F:hexosyltransferase activity"/>
    <property type="evidence" value="ECO:0007669"/>
    <property type="project" value="UniProtKB-ARBA"/>
</dbReference>
<dbReference type="Pfam" id="PF00535">
    <property type="entry name" value="Glycos_transf_2"/>
    <property type="match status" value="1"/>
</dbReference>
<feature type="signal peptide" evidence="1">
    <location>
        <begin position="1"/>
        <end position="22"/>
    </location>
</feature>
<reference evidence="4" key="1">
    <citation type="submission" date="2016-10" db="EMBL/GenBank/DDBJ databases">
        <authorList>
            <person name="Varghese N."/>
            <person name="Submissions S."/>
        </authorList>
    </citation>
    <scope>NUCLEOTIDE SEQUENCE [LARGE SCALE GENOMIC DNA]</scope>
    <source>
        <strain evidence="4">UNC267MFSha1.1M11</strain>
    </source>
</reference>
<dbReference type="STRING" id="1502745.SAMN02799620_00989"/>
<dbReference type="EMBL" id="FMUB01000002">
    <property type="protein sequence ID" value="SCX07217.1"/>
    <property type="molecule type" value="Genomic_DNA"/>
</dbReference>
<sequence length="392" mass="43301">MRHRAVRIVSRLTGSKMAAAFAADAFEALLLAGFSAKKLLRGSGNGEPLGDPESILTAIRPRSAPSFDCELVSAPDEVDASIIIPAYNAEAYLEECLDSAIAQVTNYRYEIVVVDDGSCDGTRRILCDYRDRHDLTVVRTANGGVAAARNTAIAVARGKYLLFLDSDDRLPADSVDLLISAAEREGADIVQGGHDVFDTSGRVIEQVRRAACTQSTLDENSTQISGYPWGKAVRRTMFRQVRFPDGMDFEDTIFALVILPLCGRYVSLRESVYNYRDNPSGVTQKVVGTPSALDAYWIVPVLLEQRGRLNLPVDENLLNRVQKQFGHLLWARVAGHDDRVRRAAFAAACGVVHNVRSQVVPTSNKPESPKLDFIFRERRYDLWSYAGKYGLL</sequence>
<protein>
    <submittedName>
        <fullName evidence="3">Glycosyl transferase family 2</fullName>
    </submittedName>
</protein>
<gene>
    <name evidence="3" type="ORF">SAMN02799620_00989</name>
</gene>
<dbReference type="PANTHER" id="PTHR22916:SF3">
    <property type="entry name" value="UDP-GLCNAC:BETAGAL BETA-1,3-N-ACETYLGLUCOSAMINYLTRANSFERASE-LIKE PROTEIN 1"/>
    <property type="match status" value="1"/>
</dbReference>
<evidence type="ECO:0000256" key="1">
    <source>
        <dbReference type="SAM" id="SignalP"/>
    </source>
</evidence>
<dbReference type="Proteomes" id="UP000199707">
    <property type="component" value="Unassembled WGS sequence"/>
</dbReference>
<organism evidence="3 4">
    <name type="scientific">Mycolicibacterium fluoranthenivorans</name>
    <dbReference type="NCBI Taxonomy" id="258505"/>
    <lineage>
        <taxon>Bacteria</taxon>
        <taxon>Bacillati</taxon>
        <taxon>Actinomycetota</taxon>
        <taxon>Actinomycetes</taxon>
        <taxon>Mycobacteriales</taxon>
        <taxon>Mycobacteriaceae</taxon>
        <taxon>Mycolicibacterium</taxon>
    </lineage>
</organism>